<proteinExistence type="predicted"/>
<sequence>MPLPSYLDFSANIRTHGAFLTLDAIATLLMRAAWNFKKEDLPKELEHIGHMKETLLILGIAEVLFAVIFWIGFLKPIRWFLTLIIAYVAVLMILNIIVLILSLANTFIFWWMVIEFVKCIHYAKEVLLLLGIMASLFATIFWIGFLKGKRWCLTAILGYMAVGLVLQIVGLVKFVSPTNMFIVSWIVIWFGK</sequence>
<reference evidence="3" key="1">
    <citation type="submission" date="2013-03" db="EMBL/GenBank/DDBJ databases">
        <title>The Genome Sequence of Anopheles dirus WRAIR2.</title>
        <authorList>
            <consortium name="The Broad Institute Genomics Platform"/>
            <person name="Neafsey D.E."/>
            <person name="Walton C."/>
            <person name="Walker B."/>
            <person name="Young S.K."/>
            <person name="Zeng Q."/>
            <person name="Gargeya S."/>
            <person name="Fitzgerald M."/>
            <person name="Haas B."/>
            <person name="Abouelleil A."/>
            <person name="Allen A.W."/>
            <person name="Alvarado L."/>
            <person name="Arachchi H.M."/>
            <person name="Berlin A.M."/>
            <person name="Chapman S.B."/>
            <person name="Gainer-Dewar J."/>
            <person name="Goldberg J."/>
            <person name="Griggs A."/>
            <person name="Gujja S."/>
            <person name="Hansen M."/>
            <person name="Howarth C."/>
            <person name="Imamovic A."/>
            <person name="Ireland A."/>
            <person name="Larimer J."/>
            <person name="McCowan C."/>
            <person name="Murphy C."/>
            <person name="Pearson M."/>
            <person name="Poon T.W."/>
            <person name="Priest M."/>
            <person name="Roberts A."/>
            <person name="Saif S."/>
            <person name="Shea T."/>
            <person name="Sisk P."/>
            <person name="Sykes S."/>
            <person name="Wortman J."/>
            <person name="Nusbaum C."/>
            <person name="Birren B."/>
        </authorList>
    </citation>
    <scope>NUCLEOTIDE SEQUENCE [LARGE SCALE GENOMIC DNA]</scope>
    <source>
        <strain evidence="3">WRAIR2</strain>
    </source>
</reference>
<reference evidence="2" key="2">
    <citation type="submission" date="2020-05" db="UniProtKB">
        <authorList>
            <consortium name="EnsemblMetazoa"/>
        </authorList>
    </citation>
    <scope>IDENTIFICATION</scope>
    <source>
        <strain evidence="2">WRAIR2</strain>
    </source>
</reference>
<protein>
    <submittedName>
        <fullName evidence="2">Uncharacterized protein</fullName>
    </submittedName>
</protein>
<feature type="transmembrane region" description="Helical" evidence="1">
    <location>
        <begin position="15"/>
        <end position="34"/>
    </location>
</feature>
<dbReference type="AlphaFoldDB" id="A0A182NKL0"/>
<dbReference type="Proteomes" id="UP000075884">
    <property type="component" value="Unassembled WGS sequence"/>
</dbReference>
<accession>A0A182NKL0</accession>
<evidence type="ECO:0000313" key="3">
    <source>
        <dbReference type="Proteomes" id="UP000075884"/>
    </source>
</evidence>
<keyword evidence="1" id="KW-1133">Transmembrane helix</keyword>
<keyword evidence="1" id="KW-0472">Membrane</keyword>
<dbReference type="EnsemblMetazoa" id="ADIR008190-RA">
    <property type="protein sequence ID" value="ADIR008190-PA"/>
    <property type="gene ID" value="ADIR008190"/>
</dbReference>
<evidence type="ECO:0000313" key="2">
    <source>
        <dbReference type="EnsemblMetazoa" id="ADIR008190-PA"/>
    </source>
</evidence>
<feature type="transmembrane region" description="Helical" evidence="1">
    <location>
        <begin position="126"/>
        <end position="145"/>
    </location>
</feature>
<keyword evidence="3" id="KW-1185">Reference proteome</keyword>
<evidence type="ECO:0000256" key="1">
    <source>
        <dbReference type="SAM" id="Phobius"/>
    </source>
</evidence>
<feature type="transmembrane region" description="Helical" evidence="1">
    <location>
        <begin position="85"/>
        <end position="114"/>
    </location>
</feature>
<feature type="transmembrane region" description="Helical" evidence="1">
    <location>
        <begin position="55"/>
        <end position="73"/>
    </location>
</feature>
<feature type="transmembrane region" description="Helical" evidence="1">
    <location>
        <begin position="157"/>
        <end position="190"/>
    </location>
</feature>
<keyword evidence="1" id="KW-0812">Transmembrane</keyword>
<dbReference type="VEuPathDB" id="VectorBase:ADIR008190"/>
<name>A0A182NKL0_9DIPT</name>
<organism evidence="2 3">
    <name type="scientific">Anopheles dirus</name>
    <dbReference type="NCBI Taxonomy" id="7168"/>
    <lineage>
        <taxon>Eukaryota</taxon>
        <taxon>Metazoa</taxon>
        <taxon>Ecdysozoa</taxon>
        <taxon>Arthropoda</taxon>
        <taxon>Hexapoda</taxon>
        <taxon>Insecta</taxon>
        <taxon>Pterygota</taxon>
        <taxon>Neoptera</taxon>
        <taxon>Endopterygota</taxon>
        <taxon>Diptera</taxon>
        <taxon>Nematocera</taxon>
        <taxon>Culicoidea</taxon>
        <taxon>Culicidae</taxon>
        <taxon>Anophelinae</taxon>
        <taxon>Anopheles</taxon>
    </lineage>
</organism>